<organism evidence="4 5">
    <name type="scientific">Crassostrea virginica</name>
    <name type="common">Eastern oyster</name>
    <dbReference type="NCBI Taxonomy" id="6565"/>
    <lineage>
        <taxon>Eukaryota</taxon>
        <taxon>Metazoa</taxon>
        <taxon>Spiralia</taxon>
        <taxon>Lophotrochozoa</taxon>
        <taxon>Mollusca</taxon>
        <taxon>Bivalvia</taxon>
        <taxon>Autobranchia</taxon>
        <taxon>Pteriomorphia</taxon>
        <taxon>Ostreida</taxon>
        <taxon>Ostreoidea</taxon>
        <taxon>Ostreidae</taxon>
        <taxon>Crassostrea</taxon>
    </lineage>
</organism>
<sequence>MLALLILHTVHFLSVHAQFLNGHLYISTRNVSYVPGDEIDDFPLDGGKAETWCAYRCLEASSCLMVDVCYFSRSTRCRLWRALPAQDFAGINIHVCRRFSATNSSLKQLDGSDHGFSDTISLASTAPMDQSNAVSAPAECIDGCNCPEITSQISPDKEIYTVTVNGTPVSYLCKVTQGAVWTVIQIRRDGSISFHDKLWTEYETGFGSISNEFWLGLKEIHRLTSQGLTVLRINLGFSSGSTEYSAQYSSFSVAGPETDYQLTLGGYSGNAGDMMLDPDPDVYLNGMKFTTIDRDNDFSNQSCSVLFKGAWWYNRCALSNINGEYGNIDFAWGNHAATLTKTTMLIKKP</sequence>
<reference evidence="5" key="1">
    <citation type="submission" date="2025-08" db="UniProtKB">
        <authorList>
            <consortium name="RefSeq"/>
        </authorList>
    </citation>
    <scope>IDENTIFICATION</scope>
    <source>
        <tissue evidence="5">Whole sample</tissue>
    </source>
</reference>
<dbReference type="Gene3D" id="3.90.215.10">
    <property type="entry name" value="Gamma Fibrinogen, chain A, domain 1"/>
    <property type="match status" value="1"/>
</dbReference>
<dbReference type="PROSITE" id="PS51406">
    <property type="entry name" value="FIBRINOGEN_C_2"/>
    <property type="match status" value="1"/>
</dbReference>
<feature type="domain" description="Fibrinogen C-terminal" evidence="3">
    <location>
        <begin position="137"/>
        <end position="349"/>
    </location>
</feature>
<dbReference type="AlphaFoldDB" id="A0A8B8CU91"/>
<feature type="chain" id="PRO_5034041987" evidence="2">
    <location>
        <begin position="18"/>
        <end position="349"/>
    </location>
</feature>
<dbReference type="InterPro" id="IPR014716">
    <property type="entry name" value="Fibrinogen_a/b/g_C_1"/>
</dbReference>
<keyword evidence="1" id="KW-1015">Disulfide bond</keyword>
<dbReference type="InterPro" id="IPR020837">
    <property type="entry name" value="Fibrinogen_CS"/>
</dbReference>
<gene>
    <name evidence="5" type="primary">LOC111122106</name>
</gene>
<dbReference type="InterPro" id="IPR050373">
    <property type="entry name" value="Fibrinogen_C-term_domain"/>
</dbReference>
<evidence type="ECO:0000256" key="1">
    <source>
        <dbReference type="ARBA" id="ARBA00023157"/>
    </source>
</evidence>
<dbReference type="GO" id="GO:0005615">
    <property type="term" value="C:extracellular space"/>
    <property type="evidence" value="ECO:0007669"/>
    <property type="project" value="TreeGrafter"/>
</dbReference>
<proteinExistence type="predicted"/>
<dbReference type="GeneID" id="111122106"/>
<keyword evidence="4" id="KW-1185">Reference proteome</keyword>
<dbReference type="Pfam" id="PF00147">
    <property type="entry name" value="Fibrinogen_C"/>
    <property type="match status" value="1"/>
</dbReference>
<dbReference type="PROSITE" id="PS00514">
    <property type="entry name" value="FIBRINOGEN_C_1"/>
    <property type="match status" value="1"/>
</dbReference>
<dbReference type="InterPro" id="IPR002181">
    <property type="entry name" value="Fibrinogen_a/b/g_C_dom"/>
</dbReference>
<dbReference type="InterPro" id="IPR036056">
    <property type="entry name" value="Fibrinogen-like_C"/>
</dbReference>
<keyword evidence="2" id="KW-0732">Signal</keyword>
<evidence type="ECO:0000259" key="3">
    <source>
        <dbReference type="PROSITE" id="PS51406"/>
    </source>
</evidence>
<accession>A0A8B8CU91</accession>
<dbReference type="KEGG" id="cvn:111122106"/>
<dbReference type="SUPFAM" id="SSF56496">
    <property type="entry name" value="Fibrinogen C-terminal domain-like"/>
    <property type="match status" value="1"/>
</dbReference>
<dbReference type="OrthoDB" id="6121324at2759"/>
<name>A0A8B8CU91_CRAVI</name>
<dbReference type="Proteomes" id="UP000694844">
    <property type="component" value="Chromosome 2"/>
</dbReference>
<protein>
    <submittedName>
        <fullName evidence="5">Fibrinogen-like protein A</fullName>
    </submittedName>
</protein>
<dbReference type="PANTHER" id="PTHR19143">
    <property type="entry name" value="FIBRINOGEN/TENASCIN/ANGIOPOEITIN"/>
    <property type="match status" value="1"/>
</dbReference>
<dbReference type="PANTHER" id="PTHR19143:SF327">
    <property type="entry name" value="FI21813P1-RELATED"/>
    <property type="match status" value="1"/>
</dbReference>
<evidence type="ECO:0000313" key="4">
    <source>
        <dbReference type="Proteomes" id="UP000694844"/>
    </source>
</evidence>
<dbReference type="RefSeq" id="XP_022319378.1">
    <property type="nucleotide sequence ID" value="XM_022463670.1"/>
</dbReference>
<evidence type="ECO:0000256" key="2">
    <source>
        <dbReference type="SAM" id="SignalP"/>
    </source>
</evidence>
<dbReference type="SMART" id="SM00186">
    <property type="entry name" value="FBG"/>
    <property type="match status" value="1"/>
</dbReference>
<evidence type="ECO:0000313" key="5">
    <source>
        <dbReference type="RefSeq" id="XP_022319378.1"/>
    </source>
</evidence>
<feature type="signal peptide" evidence="2">
    <location>
        <begin position="1"/>
        <end position="17"/>
    </location>
</feature>